<proteinExistence type="predicted"/>
<feature type="domain" description="NIF system FeS cluster assembly NifU N-terminal" evidence="1">
    <location>
        <begin position="24"/>
        <end position="142"/>
    </location>
</feature>
<evidence type="ECO:0000313" key="3">
    <source>
        <dbReference type="Proteomes" id="UP000425960"/>
    </source>
</evidence>
<reference evidence="2 3" key="1">
    <citation type="submission" date="2019-11" db="EMBL/GenBank/DDBJ databases">
        <title>Comparative genomics of hydrocarbon-degrading Desulfosarcina strains.</title>
        <authorList>
            <person name="Watanabe M."/>
            <person name="Kojima H."/>
            <person name="Fukui M."/>
        </authorList>
    </citation>
    <scope>NUCLEOTIDE SEQUENCE [LARGE SCALE GENOMIC DNA]</scope>
    <source>
        <strain evidence="2 3">28bB2T</strain>
    </source>
</reference>
<dbReference type="GO" id="GO:0005506">
    <property type="term" value="F:iron ion binding"/>
    <property type="evidence" value="ECO:0007669"/>
    <property type="project" value="InterPro"/>
</dbReference>
<dbReference type="RefSeq" id="WP_155308731.1">
    <property type="nucleotide sequence ID" value="NZ_AP021876.1"/>
</dbReference>
<name>A0A5K7ZN54_9BACT</name>
<organism evidence="2 3">
    <name type="scientific">Desulfosarcina ovata subsp. sediminis</name>
    <dbReference type="NCBI Taxonomy" id="885957"/>
    <lineage>
        <taxon>Bacteria</taxon>
        <taxon>Pseudomonadati</taxon>
        <taxon>Thermodesulfobacteriota</taxon>
        <taxon>Desulfobacteria</taxon>
        <taxon>Desulfobacterales</taxon>
        <taxon>Desulfosarcinaceae</taxon>
        <taxon>Desulfosarcina</taxon>
    </lineage>
</organism>
<dbReference type="KEGG" id="dov:DSCO28_05160"/>
<dbReference type="Gene3D" id="3.90.1010.10">
    <property type="match status" value="1"/>
</dbReference>
<protein>
    <recommendedName>
        <fullName evidence="1">NIF system FeS cluster assembly NifU N-terminal domain-containing protein</fullName>
    </recommendedName>
</protein>
<sequence>MTQIQSAVPDNTQGVREMLRASGYSEKAIDYYINKPHMGQVSDADISSEMTGSCGDTMGITIKMENGLVSDAKYQVMGCAGAVSAAMAVVDLIKGKDLDYARSINDGAVFKVLQEIPVKKHHCIQLAVKTLHKAIDLQQMKQSA</sequence>
<accession>A0A5K7ZN54</accession>
<dbReference type="GO" id="GO:0051536">
    <property type="term" value="F:iron-sulfur cluster binding"/>
    <property type="evidence" value="ECO:0007669"/>
    <property type="project" value="InterPro"/>
</dbReference>
<dbReference type="EMBL" id="AP021876">
    <property type="protein sequence ID" value="BBO79950.1"/>
    <property type="molecule type" value="Genomic_DNA"/>
</dbReference>
<dbReference type="GO" id="GO:0016226">
    <property type="term" value="P:iron-sulfur cluster assembly"/>
    <property type="evidence" value="ECO:0007669"/>
    <property type="project" value="InterPro"/>
</dbReference>
<dbReference type="InterPro" id="IPR002871">
    <property type="entry name" value="NIF_FeS_clus_asmbl_NifU_N"/>
</dbReference>
<dbReference type="Proteomes" id="UP000425960">
    <property type="component" value="Chromosome"/>
</dbReference>
<dbReference type="PANTHER" id="PTHR10093">
    <property type="entry name" value="IRON-SULFUR CLUSTER ASSEMBLY ENZYME NIFU HOMOLOG"/>
    <property type="match status" value="1"/>
</dbReference>
<dbReference type="CDD" id="cd06664">
    <property type="entry name" value="IscU_like"/>
    <property type="match status" value="1"/>
</dbReference>
<evidence type="ECO:0000259" key="1">
    <source>
        <dbReference type="Pfam" id="PF01592"/>
    </source>
</evidence>
<dbReference type="Pfam" id="PF01592">
    <property type="entry name" value="NifU_N"/>
    <property type="match status" value="1"/>
</dbReference>
<dbReference type="AlphaFoldDB" id="A0A5K7ZN54"/>
<evidence type="ECO:0000313" key="2">
    <source>
        <dbReference type="EMBL" id="BBO79950.1"/>
    </source>
</evidence>
<gene>
    <name evidence="2" type="ORF">DSCO28_05160</name>
</gene>
<dbReference type="SUPFAM" id="SSF82649">
    <property type="entry name" value="SufE/NifU"/>
    <property type="match status" value="1"/>
</dbReference>